<dbReference type="FunFam" id="3.40.50.300:FF:000640">
    <property type="entry name" value="MoxR family ATPase"/>
    <property type="match status" value="1"/>
</dbReference>
<dbReference type="AlphaFoldDB" id="A0A1W1W9L8"/>
<dbReference type="InterPro" id="IPR011703">
    <property type="entry name" value="ATPase_AAA-3"/>
</dbReference>
<dbReference type="STRING" id="28034.BFX07_05835"/>
<dbReference type="EMBL" id="FWWY01000001">
    <property type="protein sequence ID" value="SMC02987.1"/>
    <property type="molecule type" value="Genomic_DNA"/>
</dbReference>
<reference evidence="7" key="1">
    <citation type="submission" date="2017-04" db="EMBL/GenBank/DDBJ databases">
        <authorList>
            <person name="Varghese N."/>
            <person name="Submissions S."/>
        </authorList>
    </citation>
    <scope>NUCLEOTIDE SEQUENCE [LARGE SCALE GENOMIC DNA]</scope>
    <source>
        <strain evidence="7">DSM 9293</strain>
    </source>
</reference>
<dbReference type="RefSeq" id="WP_084660900.1">
    <property type="nucleotide sequence ID" value="NZ_FWWY01000001.1"/>
</dbReference>
<proteinExistence type="inferred from homology"/>
<evidence type="ECO:0000259" key="4">
    <source>
        <dbReference type="Pfam" id="PF07726"/>
    </source>
</evidence>
<dbReference type="PIRSF" id="PIRSF002849">
    <property type="entry name" value="AAA_ATPase_chaperone_MoxR_prd"/>
    <property type="match status" value="1"/>
</dbReference>
<name>A0A1W1W9L8_SULTA</name>
<dbReference type="Pfam" id="PF07726">
    <property type="entry name" value="AAA_3"/>
    <property type="match status" value="1"/>
</dbReference>
<dbReference type="Proteomes" id="UP000192660">
    <property type="component" value="Unassembled WGS sequence"/>
</dbReference>
<keyword evidence="7" id="KW-1185">Reference proteome</keyword>
<evidence type="ECO:0000313" key="7">
    <source>
        <dbReference type="Proteomes" id="UP000192660"/>
    </source>
</evidence>
<dbReference type="Pfam" id="PF17863">
    <property type="entry name" value="AAA_lid_2"/>
    <property type="match status" value="1"/>
</dbReference>
<dbReference type="Gene3D" id="3.40.50.300">
    <property type="entry name" value="P-loop containing nucleotide triphosphate hydrolases"/>
    <property type="match status" value="1"/>
</dbReference>
<feature type="domain" description="ATPase AAA-3" evidence="4">
    <location>
        <begin position="51"/>
        <end position="181"/>
    </location>
</feature>
<keyword evidence="1" id="KW-0547">Nucleotide-binding</keyword>
<dbReference type="PANTHER" id="PTHR42759:SF5">
    <property type="entry name" value="METHANOL DEHYDROGENASE REGULATOR"/>
    <property type="match status" value="1"/>
</dbReference>
<dbReference type="CDD" id="cd00009">
    <property type="entry name" value="AAA"/>
    <property type="match status" value="1"/>
</dbReference>
<evidence type="ECO:0000256" key="3">
    <source>
        <dbReference type="ARBA" id="ARBA00061607"/>
    </source>
</evidence>
<keyword evidence="2" id="KW-0067">ATP-binding</keyword>
<dbReference type="PANTHER" id="PTHR42759">
    <property type="entry name" value="MOXR FAMILY PROTEIN"/>
    <property type="match status" value="1"/>
</dbReference>
<organism evidence="6 7">
    <name type="scientific">Sulfobacillus thermosulfidooxidans (strain DSM 9293 / VKM B-1269 / AT-1)</name>
    <dbReference type="NCBI Taxonomy" id="929705"/>
    <lineage>
        <taxon>Bacteria</taxon>
        <taxon>Bacillati</taxon>
        <taxon>Bacillota</taxon>
        <taxon>Clostridia</taxon>
        <taxon>Eubacteriales</taxon>
        <taxon>Clostridiales Family XVII. Incertae Sedis</taxon>
        <taxon>Sulfobacillus</taxon>
    </lineage>
</organism>
<comment type="similarity">
    <text evidence="3">Belongs to the MoxR family.</text>
</comment>
<sequence>MKQSPGRTSNFSNDETIHEELQPVIDNIERVIVGKRSTITKLLCAMLAQGHVLLDDVPGVGKTTLAKALAATLDLHYARIQFTPDLLPTDVTGVSIYNPAQGAFIFQPGPVFTNLLLADEVNRTSPRTQSALLEVMEERQVTVDGVAHPLAPPFMVIATENPIEYEGTFPLPESQLDRFLFRLNLGYPTIEEETQMLERVTHSHPLSTIRPVLSHERVMTLMEHIPNVYLSPSIRQYIAQLALKTREHPRIYLGMSPRAAIALQRAAQAWAFIHGREFVIPDDIRVLFPDIIAHRLILKGGNRHQQTTVIEDLVHDILQQVPIPDRERRER</sequence>
<dbReference type="Gene3D" id="1.10.8.80">
    <property type="entry name" value="Magnesium chelatase subunit I, C-Terminal domain"/>
    <property type="match status" value="1"/>
</dbReference>
<feature type="domain" description="ChlI/MoxR AAA lid" evidence="5">
    <location>
        <begin position="244"/>
        <end position="305"/>
    </location>
</feature>
<dbReference type="InterPro" id="IPR041628">
    <property type="entry name" value="ChlI/MoxR_AAA_lid"/>
</dbReference>
<evidence type="ECO:0000256" key="2">
    <source>
        <dbReference type="ARBA" id="ARBA00022840"/>
    </source>
</evidence>
<dbReference type="GO" id="GO:0005524">
    <property type="term" value="F:ATP binding"/>
    <property type="evidence" value="ECO:0007669"/>
    <property type="project" value="UniProtKB-KW"/>
</dbReference>
<evidence type="ECO:0000313" key="6">
    <source>
        <dbReference type="EMBL" id="SMC02987.1"/>
    </source>
</evidence>
<accession>A0A1W1W9L8</accession>
<dbReference type="OrthoDB" id="9808397at2"/>
<evidence type="ECO:0000256" key="1">
    <source>
        <dbReference type="ARBA" id="ARBA00022741"/>
    </source>
</evidence>
<dbReference type="GO" id="GO:0016887">
    <property type="term" value="F:ATP hydrolysis activity"/>
    <property type="evidence" value="ECO:0007669"/>
    <property type="project" value="InterPro"/>
</dbReference>
<gene>
    <name evidence="6" type="ORF">SAMN00768000_0851</name>
</gene>
<dbReference type="InterPro" id="IPR027417">
    <property type="entry name" value="P-loop_NTPase"/>
</dbReference>
<evidence type="ECO:0000259" key="5">
    <source>
        <dbReference type="Pfam" id="PF17863"/>
    </source>
</evidence>
<dbReference type="InterPro" id="IPR050764">
    <property type="entry name" value="CbbQ/NirQ/NorQ/GpvN"/>
</dbReference>
<protein>
    <submittedName>
        <fullName evidence="6">MoxR-like ATPase</fullName>
    </submittedName>
</protein>
<dbReference type="SUPFAM" id="SSF52540">
    <property type="entry name" value="P-loop containing nucleoside triphosphate hydrolases"/>
    <property type="match status" value="1"/>
</dbReference>